<dbReference type="OrthoDB" id="282973at2759"/>
<dbReference type="PANTHER" id="PTHR10340">
    <property type="entry name" value="SPHINGOMYELIN PHOSPHODIESTERASE"/>
    <property type="match status" value="1"/>
</dbReference>
<feature type="signal peptide" evidence="4">
    <location>
        <begin position="1"/>
        <end position="19"/>
    </location>
</feature>
<reference evidence="5 6" key="1">
    <citation type="journal article" date="2012" name="G3 (Bethesda)">
        <title>Pichia sorbitophila, an interspecies yeast hybrid reveals early steps of genome resolution following polyploidization.</title>
        <authorList>
            <person name="Leh Louis V."/>
            <person name="Despons L."/>
            <person name="Friedrich A."/>
            <person name="Martin T."/>
            <person name="Durrens P."/>
            <person name="Casaregola S."/>
            <person name="Neuveglise C."/>
            <person name="Fairhead C."/>
            <person name="Marck C."/>
            <person name="Cruz J.A."/>
            <person name="Straub M.L."/>
            <person name="Kugler V."/>
            <person name="Sacerdot C."/>
            <person name="Uzunov Z."/>
            <person name="Thierry A."/>
            <person name="Weiss S."/>
            <person name="Bleykasten C."/>
            <person name="De Montigny J."/>
            <person name="Jacques N."/>
            <person name="Jung P."/>
            <person name="Lemaire M."/>
            <person name="Mallet S."/>
            <person name="Morel G."/>
            <person name="Richard G.F."/>
            <person name="Sarkar A."/>
            <person name="Savel G."/>
            <person name="Schacherer J."/>
            <person name="Seret M.L."/>
            <person name="Talla E."/>
            <person name="Samson G."/>
            <person name="Jubin C."/>
            <person name="Poulain J."/>
            <person name="Vacherie B."/>
            <person name="Barbe V."/>
            <person name="Pelletier E."/>
            <person name="Sherman D.J."/>
            <person name="Westhof E."/>
            <person name="Weissenbach J."/>
            <person name="Baret P.V."/>
            <person name="Wincker P."/>
            <person name="Gaillardin C."/>
            <person name="Dujon B."/>
            <person name="Souciet J.L."/>
        </authorList>
    </citation>
    <scope>NUCLEOTIDE SEQUENCE [LARGE SCALE GENOMIC DNA]</scope>
    <source>
        <strain evidence="6">ATCC MYA-4447 / BCRC 22081 / CBS 7064 / NBRC 10061 / NRRL Y-12695</strain>
    </source>
</reference>
<dbReference type="Proteomes" id="UP000005222">
    <property type="component" value="Chromosome N"/>
</dbReference>
<name>G8XZA2_PICSO</name>
<keyword evidence="6" id="KW-1185">Reference proteome</keyword>
<feature type="chain" id="PRO_5003518691" evidence="4">
    <location>
        <begin position="20"/>
        <end position="779"/>
    </location>
</feature>
<dbReference type="PANTHER" id="PTHR10340:SF27">
    <property type="entry name" value="ACL091CP"/>
    <property type="match status" value="1"/>
</dbReference>
<accession>G8XZA2</accession>
<evidence type="ECO:0000256" key="3">
    <source>
        <dbReference type="SAM" id="MobiDB-lite"/>
    </source>
</evidence>
<feature type="compositionally biased region" description="Basic and acidic residues" evidence="3">
    <location>
        <begin position="751"/>
        <end position="760"/>
    </location>
</feature>
<dbReference type="InterPro" id="IPR041805">
    <property type="entry name" value="ASMase/PPN1_MPP"/>
</dbReference>
<sequence>MLSIIAGIFVCATVARVQSQEYYYNSEQTRLLGKSDIVLGDQSIISHAVQELHSVGATPDLDACASCKMRLQVAKFVSLSRPDLVTEIFLRWCLESGHDKSSCYLKYGESINGISSYGNDFAKMVRLMKPEGIDGDYYCYYHESECHVMPRTPEVDLSEWWPPKPDVYDAPSGNGNSFNVLHVSDFNVQLDYQVLGESNCSQHFCCKPHSSNSVSIPKGYDYSNLYDSPLGLSFYTSTYRNGYYERGSYLDQYGLDIPRWSPAHSMGAYSCDAPYVLVNNTLKTIRDYHQNMLKFEFAIFTGGTVDHSSNLFIDHETVLNAQKSVYNSMKYYLDRVPVFPTMGTRDVFPVNQFPQKDMPTSPLYQWEFDFLADTWQDNGWLGSEATKQVRYSKIGYSVHTERGLKIISLNSNAWNVENMYVFWNITNIDSFGTWKFLVNELLDSDENDQRVWIIAHLPPSTKTLPVSANVFIQIIERFSPKVIAALFFGHDLKDQFNVIYAGTGEDSKTLKNALNFAFIGPSVSPYTGLNPAWKYYAVDEKNFQIVNAFTYYTKLNDSFVNEGLEPIWDFEYSAREVYDPEDTWPYDRGLDHEFWHQASLLVNSSSEIKRKFVELEYRRSPFIPENCEDDSNNEEYCITSTFTVDQRKQCMITEDQNDYHEPFIDVDYIHVLKPDATPEYKPVHDTSESASPKVFDEEGGSYQNHFLLDTNLMQGQSADGPGSTSGGASENDDSWTTSYTDAKMDSVIPGYERKPKTSLREKLNRSLKGITSEIMLRRR</sequence>
<dbReference type="AlphaFoldDB" id="G8XZA2"/>
<dbReference type="GO" id="GO:0008081">
    <property type="term" value="F:phosphoric diester hydrolase activity"/>
    <property type="evidence" value="ECO:0007669"/>
    <property type="project" value="TreeGrafter"/>
</dbReference>
<proteinExistence type="predicted"/>
<dbReference type="eggNOG" id="KOG3770">
    <property type="taxonomic scope" value="Eukaryota"/>
</dbReference>
<gene>
    <name evidence="5" type="primary">Piso0_005537</name>
    <name evidence="5" type="ORF">GNLVRS01_PISO0N17261g</name>
</gene>
<evidence type="ECO:0000256" key="2">
    <source>
        <dbReference type="ARBA" id="ARBA00023180"/>
    </source>
</evidence>
<dbReference type="SUPFAM" id="SSF56300">
    <property type="entry name" value="Metallo-dependent phosphatases"/>
    <property type="match status" value="1"/>
</dbReference>
<keyword evidence="1" id="KW-0378">Hydrolase</keyword>
<dbReference type="InterPro" id="IPR029052">
    <property type="entry name" value="Metallo-depent_PP-like"/>
</dbReference>
<dbReference type="HOGENOM" id="CLU_014743_2_0_1"/>
<dbReference type="STRING" id="559304.G8XZA2"/>
<keyword evidence="2" id="KW-0325">Glycoprotein</keyword>
<evidence type="ECO:0000313" key="5">
    <source>
        <dbReference type="EMBL" id="CCE87011.1"/>
    </source>
</evidence>
<dbReference type="OMA" id="WIIAHLP"/>
<feature type="region of interest" description="Disordered" evidence="3">
    <location>
        <begin position="713"/>
        <end position="760"/>
    </location>
</feature>
<dbReference type="EMBL" id="FO082046">
    <property type="protein sequence ID" value="CCE87011.1"/>
    <property type="molecule type" value="Genomic_DNA"/>
</dbReference>
<keyword evidence="4" id="KW-0732">Signal</keyword>
<dbReference type="CDD" id="cd00842">
    <property type="entry name" value="MPP_ASMase"/>
    <property type="match status" value="1"/>
</dbReference>
<evidence type="ECO:0000256" key="1">
    <source>
        <dbReference type="ARBA" id="ARBA00022801"/>
    </source>
</evidence>
<evidence type="ECO:0000256" key="4">
    <source>
        <dbReference type="SAM" id="SignalP"/>
    </source>
</evidence>
<dbReference type="InParanoid" id="G8XZA2"/>
<organism evidence="5 6">
    <name type="scientific">Pichia sorbitophila (strain ATCC MYA-4447 / BCRC 22081 / CBS 7064 / NBRC 10061 / NRRL Y-12695)</name>
    <name type="common">Hybrid yeast</name>
    <dbReference type="NCBI Taxonomy" id="559304"/>
    <lineage>
        <taxon>Eukaryota</taxon>
        <taxon>Fungi</taxon>
        <taxon>Dikarya</taxon>
        <taxon>Ascomycota</taxon>
        <taxon>Saccharomycotina</taxon>
        <taxon>Pichiomycetes</taxon>
        <taxon>Debaryomycetaceae</taxon>
        <taxon>Millerozyma</taxon>
    </lineage>
</organism>
<evidence type="ECO:0000313" key="6">
    <source>
        <dbReference type="Proteomes" id="UP000005222"/>
    </source>
</evidence>
<protein>
    <submittedName>
        <fullName evidence="5">Piso0_005537 protein</fullName>
    </submittedName>
</protein>